<evidence type="ECO:0000313" key="2">
    <source>
        <dbReference type="Proteomes" id="UP001211872"/>
    </source>
</evidence>
<proteinExistence type="predicted"/>
<dbReference type="Pfam" id="PF14078">
    <property type="entry name" value="DUF4259"/>
    <property type="match status" value="1"/>
</dbReference>
<sequence>MSTWDYHNFDNDAAADLGESFRETPNEAALYEALATAAEEEGYLELDEASEALAAAEIVAAILGKPAADFPPGLLPAVAHLDAADSEDLRELAEDAVAAVLKNSELQEKWAESEDYASWQQLQQDLLARLHDEDGEADDDDEA</sequence>
<dbReference type="RefSeq" id="WP_270128700.1">
    <property type="nucleotide sequence ID" value="NZ_CP115396.1"/>
</dbReference>
<dbReference type="EMBL" id="CP115396">
    <property type="protein sequence ID" value="WBO86111.1"/>
    <property type="molecule type" value="Genomic_DNA"/>
</dbReference>
<dbReference type="InterPro" id="IPR025355">
    <property type="entry name" value="DUF4259"/>
</dbReference>
<evidence type="ECO:0000313" key="1">
    <source>
        <dbReference type="EMBL" id="WBO86111.1"/>
    </source>
</evidence>
<reference evidence="1 2" key="1">
    <citation type="journal article" date="2011" name="Int. J. Syst. Evol. Microbiol.">
        <title>Hymenobacter yonginensis sp. nov., isolated from a mesotrophic artificial lake.</title>
        <authorList>
            <person name="Joung Y."/>
            <person name="Cho S.H."/>
            <person name="Kim H."/>
            <person name="Kim S.B."/>
            <person name="Joh K."/>
        </authorList>
    </citation>
    <scope>NUCLEOTIDE SEQUENCE [LARGE SCALE GENOMIC DNA]</scope>
    <source>
        <strain evidence="1 2">KCTC 22745</strain>
    </source>
</reference>
<protein>
    <submittedName>
        <fullName evidence="1">DUF4259 domain-containing protein</fullName>
    </submittedName>
</protein>
<dbReference type="Proteomes" id="UP001211872">
    <property type="component" value="Chromosome"/>
</dbReference>
<name>A0ABY7PT85_9BACT</name>
<keyword evidence="2" id="KW-1185">Reference proteome</keyword>
<accession>A0ABY7PT85</accession>
<gene>
    <name evidence="1" type="ORF">O9Z63_07605</name>
</gene>
<organism evidence="1 2">
    <name type="scientific">Hymenobacter yonginensis</name>
    <dbReference type="NCBI Taxonomy" id="748197"/>
    <lineage>
        <taxon>Bacteria</taxon>
        <taxon>Pseudomonadati</taxon>
        <taxon>Bacteroidota</taxon>
        <taxon>Cytophagia</taxon>
        <taxon>Cytophagales</taxon>
        <taxon>Hymenobacteraceae</taxon>
        <taxon>Hymenobacter</taxon>
    </lineage>
</organism>